<evidence type="ECO:0000313" key="4">
    <source>
        <dbReference type="EMBL" id="TNH45106.1"/>
    </source>
</evidence>
<dbReference type="NCBIfam" id="TIGR04539">
    <property type="entry name" value="tRNA_cyclodipep"/>
    <property type="match status" value="1"/>
</dbReference>
<protein>
    <recommendedName>
        <fullName evidence="3">Cyclodipeptide synthase</fullName>
    </recommendedName>
</protein>
<dbReference type="AlphaFoldDB" id="A0A5C4RLV4"/>
<proteinExistence type="inferred from homology"/>
<comment type="similarity">
    <text evidence="1">Belongs to the CDPS family.</text>
</comment>
<comment type="caution">
    <text evidence="4">The sequence shown here is derived from an EMBL/GenBank/DDBJ whole genome shotgun (WGS) entry which is preliminary data.</text>
</comment>
<name>A0A5C4RLV4_PHOLU</name>
<evidence type="ECO:0000256" key="1">
    <source>
        <dbReference type="ARBA" id="ARBA00006034"/>
    </source>
</evidence>
<dbReference type="Gene3D" id="3.40.50.11710">
    <property type="entry name" value="Cyclodipeptide synthase"/>
    <property type="match status" value="1"/>
</dbReference>
<evidence type="ECO:0000256" key="3">
    <source>
        <dbReference type="ARBA" id="ARBA00030771"/>
    </source>
</evidence>
<dbReference type="EMBL" id="SBIJ01000002">
    <property type="protein sequence ID" value="TNH45106.1"/>
    <property type="molecule type" value="Genomic_DNA"/>
</dbReference>
<dbReference type="InterPro" id="IPR030903">
    <property type="entry name" value="CDPS"/>
</dbReference>
<dbReference type="Proteomes" id="UP000307592">
    <property type="component" value="Unassembled WGS sequence"/>
</dbReference>
<accession>A0A5C4RLV4</accession>
<keyword evidence="2" id="KW-0808">Transferase</keyword>
<gene>
    <name evidence="4" type="ORF">EP164_02120</name>
</gene>
<dbReference type="GO" id="GO:0016755">
    <property type="term" value="F:aminoacyltransferase activity"/>
    <property type="evidence" value="ECO:0007669"/>
    <property type="project" value="InterPro"/>
</dbReference>
<evidence type="ECO:0000313" key="5">
    <source>
        <dbReference type="Proteomes" id="UP000307592"/>
    </source>
</evidence>
<evidence type="ECO:0000256" key="2">
    <source>
        <dbReference type="ARBA" id="ARBA00022679"/>
    </source>
</evidence>
<sequence length="79" mass="9428">MIQKGDHALVGISPFNSRFSKDYVMDLIQWSSHYFRQVDILCCDITRNTVTYTVQRHNSEYVAILEKHQTRMKYSRRSI</sequence>
<reference evidence="4 5" key="1">
    <citation type="submission" date="2019-01" db="EMBL/GenBank/DDBJ databases">
        <title>Draft genome assembly of Photorhabdus luminescens subsp. sonorensis Caborca.</title>
        <authorList>
            <person name="Duong D.A."/>
            <person name="Espinosa-Artiles P."/>
            <person name="Orozco R.A."/>
            <person name="Molnar I."/>
            <person name="Stock P."/>
        </authorList>
    </citation>
    <scope>NUCLEOTIDE SEQUENCE [LARGE SCALE GENOMIC DNA]</scope>
    <source>
        <strain evidence="4 5">Caborca</strain>
    </source>
</reference>
<dbReference type="Pfam" id="PF16715">
    <property type="entry name" value="CDPS"/>
    <property type="match status" value="1"/>
</dbReference>
<organism evidence="4 5">
    <name type="scientific">Photorhabdus luminescens subsp. sonorensis</name>
    <dbReference type="NCBI Taxonomy" id="1173677"/>
    <lineage>
        <taxon>Bacteria</taxon>
        <taxon>Pseudomonadati</taxon>
        <taxon>Pseudomonadota</taxon>
        <taxon>Gammaproteobacteria</taxon>
        <taxon>Enterobacterales</taxon>
        <taxon>Morganellaceae</taxon>
        <taxon>Photorhabdus</taxon>
    </lineage>
</organism>
<dbReference type="InterPro" id="IPR038622">
    <property type="entry name" value="CDPS_sf"/>
</dbReference>